<dbReference type="AlphaFoldDB" id="A0A392R6G8"/>
<evidence type="ECO:0000313" key="1">
    <source>
        <dbReference type="EMBL" id="MCI31456.1"/>
    </source>
</evidence>
<protein>
    <submittedName>
        <fullName evidence="1">Uncharacterized protein</fullName>
    </submittedName>
</protein>
<organism evidence="1 2">
    <name type="scientific">Trifolium medium</name>
    <dbReference type="NCBI Taxonomy" id="97028"/>
    <lineage>
        <taxon>Eukaryota</taxon>
        <taxon>Viridiplantae</taxon>
        <taxon>Streptophyta</taxon>
        <taxon>Embryophyta</taxon>
        <taxon>Tracheophyta</taxon>
        <taxon>Spermatophyta</taxon>
        <taxon>Magnoliopsida</taxon>
        <taxon>eudicotyledons</taxon>
        <taxon>Gunneridae</taxon>
        <taxon>Pentapetalae</taxon>
        <taxon>rosids</taxon>
        <taxon>fabids</taxon>
        <taxon>Fabales</taxon>
        <taxon>Fabaceae</taxon>
        <taxon>Papilionoideae</taxon>
        <taxon>50 kb inversion clade</taxon>
        <taxon>NPAAA clade</taxon>
        <taxon>Hologalegina</taxon>
        <taxon>IRL clade</taxon>
        <taxon>Trifolieae</taxon>
        <taxon>Trifolium</taxon>
    </lineage>
</organism>
<dbReference type="Proteomes" id="UP000265520">
    <property type="component" value="Unassembled WGS sequence"/>
</dbReference>
<feature type="non-terminal residue" evidence="1">
    <location>
        <position position="1"/>
    </location>
</feature>
<dbReference type="EMBL" id="LXQA010187204">
    <property type="protein sequence ID" value="MCI31456.1"/>
    <property type="molecule type" value="Genomic_DNA"/>
</dbReference>
<sequence>VSTKNLMSEVINLDDNSDNGVSVFVPGRVDLNCDKVSYAKRNLLAAFSEYDDAPTSTSKINKPSQD</sequence>
<reference evidence="1 2" key="1">
    <citation type="journal article" date="2018" name="Front. Plant Sci.">
        <title>Red Clover (Trifolium pratense) and Zigzag Clover (T. medium) - A Picture of Genomic Similarities and Differences.</title>
        <authorList>
            <person name="Dluhosova J."/>
            <person name="Istvanek J."/>
            <person name="Nedelnik J."/>
            <person name="Repkova J."/>
        </authorList>
    </citation>
    <scope>NUCLEOTIDE SEQUENCE [LARGE SCALE GENOMIC DNA]</scope>
    <source>
        <strain evidence="2">cv. 10/8</strain>
        <tissue evidence="1">Leaf</tissue>
    </source>
</reference>
<accession>A0A392R6G8</accession>
<evidence type="ECO:0000313" key="2">
    <source>
        <dbReference type="Proteomes" id="UP000265520"/>
    </source>
</evidence>
<name>A0A392R6G8_9FABA</name>
<proteinExistence type="predicted"/>
<comment type="caution">
    <text evidence="1">The sequence shown here is derived from an EMBL/GenBank/DDBJ whole genome shotgun (WGS) entry which is preliminary data.</text>
</comment>
<keyword evidence="2" id="KW-1185">Reference proteome</keyword>